<dbReference type="Gene3D" id="3.40.190.10">
    <property type="entry name" value="Periplasmic binding protein-like II"/>
    <property type="match status" value="1"/>
</dbReference>
<evidence type="ECO:0000259" key="10">
    <source>
        <dbReference type="PROSITE" id="PS51671"/>
    </source>
</evidence>
<dbReference type="InterPro" id="IPR037039">
    <property type="entry name" value="CM_AroQ_sf_eucaryotic"/>
</dbReference>
<feature type="compositionally biased region" description="Acidic residues" evidence="8">
    <location>
        <begin position="382"/>
        <end position="391"/>
    </location>
</feature>
<keyword evidence="6" id="KW-0057">Aromatic amino acid biosynthesis</keyword>
<keyword evidence="7" id="KW-0413">Isomerase</keyword>
<evidence type="ECO:0000256" key="3">
    <source>
        <dbReference type="ARBA" id="ARBA00012404"/>
    </source>
</evidence>
<dbReference type="GO" id="GO:0004664">
    <property type="term" value="F:prephenate dehydratase activity"/>
    <property type="evidence" value="ECO:0007669"/>
    <property type="project" value="InterPro"/>
</dbReference>
<proteinExistence type="predicted"/>
<dbReference type="CDD" id="cd04905">
    <property type="entry name" value="ACT_CM-PDT"/>
    <property type="match status" value="1"/>
</dbReference>
<dbReference type="PANTHER" id="PTHR21145">
    <property type="entry name" value="CHORISMATE MUTASE"/>
    <property type="match status" value="1"/>
</dbReference>
<feature type="domain" description="ACT" evidence="10">
    <location>
        <begin position="565"/>
        <end position="643"/>
    </location>
</feature>
<gene>
    <name evidence="11" type="ORF">Cvel_19478</name>
</gene>
<evidence type="ECO:0000256" key="2">
    <source>
        <dbReference type="ARBA" id="ARBA00004817"/>
    </source>
</evidence>
<dbReference type="InterPro" id="IPR001086">
    <property type="entry name" value="Preph_deHydtase"/>
</dbReference>
<accession>A0A0G4FZ06</accession>
<organism evidence="11">
    <name type="scientific">Chromera velia CCMP2878</name>
    <dbReference type="NCBI Taxonomy" id="1169474"/>
    <lineage>
        <taxon>Eukaryota</taxon>
        <taxon>Sar</taxon>
        <taxon>Alveolata</taxon>
        <taxon>Colpodellida</taxon>
        <taxon>Chromeraceae</taxon>
        <taxon>Chromera</taxon>
    </lineage>
</organism>
<evidence type="ECO:0000256" key="4">
    <source>
        <dbReference type="ARBA" id="ARBA00022490"/>
    </source>
</evidence>
<dbReference type="EMBL" id="CDMZ01000753">
    <property type="protein sequence ID" value="CEM20834.1"/>
    <property type="molecule type" value="Genomic_DNA"/>
</dbReference>
<dbReference type="SUPFAM" id="SSF48600">
    <property type="entry name" value="Chorismate mutase II"/>
    <property type="match status" value="1"/>
</dbReference>
<dbReference type="SUPFAM" id="SSF53850">
    <property type="entry name" value="Periplasmic binding protein-like II"/>
    <property type="match status" value="1"/>
</dbReference>
<dbReference type="Pfam" id="PF01817">
    <property type="entry name" value="CM_2"/>
    <property type="match status" value="1"/>
</dbReference>
<dbReference type="EC" id="5.4.99.5" evidence="3"/>
<dbReference type="Gene3D" id="3.30.70.260">
    <property type="match status" value="1"/>
</dbReference>
<dbReference type="PANTHER" id="PTHR21145:SF12">
    <property type="entry name" value="CHORISMATE MUTASE"/>
    <property type="match status" value="1"/>
</dbReference>
<dbReference type="Pfam" id="PF00800">
    <property type="entry name" value="PDT"/>
    <property type="match status" value="1"/>
</dbReference>
<feature type="region of interest" description="Disordered" evidence="8">
    <location>
        <begin position="381"/>
        <end position="422"/>
    </location>
</feature>
<dbReference type="PROSITE" id="PS51671">
    <property type="entry name" value="ACT"/>
    <property type="match status" value="1"/>
</dbReference>
<comment type="subcellular location">
    <subcellularLocation>
        <location evidence="1">Cytoplasm</location>
    </subcellularLocation>
</comment>
<comment type="pathway">
    <text evidence="2">Metabolic intermediate biosynthesis; prephenate biosynthesis; prephenate from chorismate: step 1/1.</text>
</comment>
<dbReference type="GO" id="GO:0004106">
    <property type="term" value="F:chorismate mutase activity"/>
    <property type="evidence" value="ECO:0007669"/>
    <property type="project" value="UniProtKB-EC"/>
</dbReference>
<evidence type="ECO:0000256" key="1">
    <source>
        <dbReference type="ARBA" id="ARBA00004496"/>
    </source>
</evidence>
<dbReference type="InterPro" id="IPR002701">
    <property type="entry name" value="CM_II_prokaryot"/>
</dbReference>
<keyword evidence="4" id="KW-0963">Cytoplasm</keyword>
<dbReference type="NCBIfam" id="TIGR01802">
    <property type="entry name" value="CM_pl-yst"/>
    <property type="match status" value="1"/>
</dbReference>
<dbReference type="InterPro" id="IPR002912">
    <property type="entry name" value="ACT_dom"/>
</dbReference>
<evidence type="ECO:0000313" key="11">
    <source>
        <dbReference type="EMBL" id="CEM20834.1"/>
    </source>
</evidence>
<reference evidence="11" key="1">
    <citation type="submission" date="2014-11" db="EMBL/GenBank/DDBJ databases">
        <authorList>
            <person name="Otto D Thomas"/>
            <person name="Naeem Raeece"/>
        </authorList>
    </citation>
    <scope>NUCLEOTIDE SEQUENCE</scope>
</reference>
<keyword evidence="5" id="KW-0028">Amino-acid biosynthesis</keyword>
<sequence length="658" mass="70766">MQVDAEVRLTRSGSLNPPTVYYRVGKDQKLDLSHIRNDLIRLEETIIFALIERAQFGLNLKVYEPGALTDRFPCPMLDYFLLESEKVHARMRRYTSPEEHAFFPDDLPIPILPPKAVPEVLNPNLINYNAKIKSYYTNVLLPLICRSGDDEEYGSAATCDITCLQALSKRVHYGKFVAEAKFQEDTETYKQLIAGKDADGILEKLTNRAVEERLLDRVRQKASTYGRDVGMTCATDSTLHFKVDPEVIVAAYRDFIIPVTKEVEVDYLLERCGPLKVAFVGEHSSEGFIVAKQLFGLPSHDPRSPVTPPQTSSADLVSCQTVSKALQEVVAGQCHHAIVPLEDSRTGVNQGTVRALFGSSCFVVAETFLRVPLVLAVPPDSEGVDGLEEPDSVGGVLGNGNVEGRGAASPSSQRKTRRLQTLHPTFPVPLDALWATEEAAEDSAGSLSAEMSSSLCFAPSHLEAARACSLKRYRKGSLSSSEGACGGGGEGSGSCGGSGLSGTSSSSSSSSSSSGLVACLTSLEAAEKFGLKVVRKDFEQFCGVSRWIVLGTRLSSKSGYDRTMIQLSSTPNEAGAVSLALEVFKRHGVNLTALYSFPERSDLTAYSFLAQADGHADDAHIQAAVQELQSGEGGRTRVRILGSFPIAAQVAAGPSGSG</sequence>
<protein>
    <recommendedName>
        <fullName evidence="3">chorismate mutase</fullName>
        <ecNumber evidence="3">5.4.99.5</ecNumber>
    </recommendedName>
</protein>
<evidence type="ECO:0000256" key="7">
    <source>
        <dbReference type="ARBA" id="ARBA00023235"/>
    </source>
</evidence>
<dbReference type="GO" id="GO:0046417">
    <property type="term" value="P:chorismate metabolic process"/>
    <property type="evidence" value="ECO:0007669"/>
    <property type="project" value="InterPro"/>
</dbReference>
<dbReference type="Gene3D" id="1.10.590.10">
    <property type="entry name" value="Chorismate mutase, AroQ class superfamily, eukaryotic"/>
    <property type="match status" value="1"/>
</dbReference>
<dbReference type="PROSITE" id="PS51171">
    <property type="entry name" value="PREPHENATE_DEHYDR_3"/>
    <property type="match status" value="1"/>
</dbReference>
<dbReference type="SUPFAM" id="SSF55021">
    <property type="entry name" value="ACT-like"/>
    <property type="match status" value="1"/>
</dbReference>
<name>A0A0G4FZ06_9ALVE</name>
<dbReference type="InterPro" id="IPR036263">
    <property type="entry name" value="Chorismate_II_sf"/>
</dbReference>
<evidence type="ECO:0000259" key="9">
    <source>
        <dbReference type="PROSITE" id="PS51171"/>
    </source>
</evidence>
<dbReference type="UniPathway" id="UPA00120">
    <property type="reaction ID" value="UER00203"/>
</dbReference>
<dbReference type="VEuPathDB" id="CryptoDB:Cvel_19478"/>
<dbReference type="GO" id="GO:0009094">
    <property type="term" value="P:L-phenylalanine biosynthetic process"/>
    <property type="evidence" value="ECO:0007669"/>
    <property type="project" value="InterPro"/>
</dbReference>
<dbReference type="InterPro" id="IPR045865">
    <property type="entry name" value="ACT-like_dom_sf"/>
</dbReference>
<evidence type="ECO:0000256" key="8">
    <source>
        <dbReference type="SAM" id="MobiDB-lite"/>
    </source>
</evidence>
<feature type="domain" description="Prephenate dehydratase" evidence="9">
    <location>
        <begin position="276"/>
        <end position="492"/>
    </location>
</feature>
<dbReference type="PROSITE" id="PS51169">
    <property type="entry name" value="CHORISMATE_MUT_3"/>
    <property type="match status" value="1"/>
</dbReference>
<dbReference type="InterPro" id="IPR008238">
    <property type="entry name" value="Chorismate_mutase_AroQ_euk"/>
</dbReference>
<dbReference type="GO" id="GO:0005737">
    <property type="term" value="C:cytoplasm"/>
    <property type="evidence" value="ECO:0007669"/>
    <property type="project" value="UniProtKB-SubCell"/>
</dbReference>
<evidence type="ECO:0000256" key="5">
    <source>
        <dbReference type="ARBA" id="ARBA00022605"/>
    </source>
</evidence>
<dbReference type="AlphaFoldDB" id="A0A0G4FZ06"/>
<evidence type="ECO:0000256" key="6">
    <source>
        <dbReference type="ARBA" id="ARBA00023141"/>
    </source>
</evidence>